<reference evidence="1" key="2">
    <citation type="submission" date="2019-01" db="UniProtKB">
        <authorList>
            <consortium name="EnsemblPlants"/>
        </authorList>
    </citation>
    <scope>IDENTIFICATION</scope>
    <source>
        <strain evidence="1">cv. Heinz 1706</strain>
    </source>
</reference>
<protein>
    <submittedName>
        <fullName evidence="1">Uncharacterized protein</fullName>
    </submittedName>
</protein>
<reference evidence="1" key="1">
    <citation type="journal article" date="2012" name="Nature">
        <title>The tomato genome sequence provides insights into fleshy fruit evolution.</title>
        <authorList>
            <consortium name="Tomato Genome Consortium"/>
        </authorList>
    </citation>
    <scope>NUCLEOTIDE SEQUENCE [LARGE SCALE GENOMIC DNA]</scope>
    <source>
        <strain evidence="1">cv. Heinz 1706</strain>
    </source>
</reference>
<dbReference type="Proteomes" id="UP000004994">
    <property type="component" value="Chromosome 9"/>
</dbReference>
<keyword evidence="2" id="KW-1185">Reference proteome</keyword>
<evidence type="ECO:0000313" key="2">
    <source>
        <dbReference type="Proteomes" id="UP000004994"/>
    </source>
</evidence>
<dbReference type="AlphaFoldDB" id="A0A3Q7I1R4"/>
<name>A0A3Q7I1R4_SOLLC</name>
<dbReference type="InParanoid" id="A0A3Q7I1R4"/>
<dbReference type="Gramene" id="Solyc09g055885.1.1">
    <property type="protein sequence ID" value="Solyc09g055885.1.1"/>
    <property type="gene ID" value="Solyc09g055885.1"/>
</dbReference>
<dbReference type="EnsemblPlants" id="Solyc09g055885.1.1">
    <property type="protein sequence ID" value="Solyc09g055885.1.1"/>
    <property type="gene ID" value="Solyc09g055885.1"/>
</dbReference>
<sequence length="74" mass="8777">MAKLSLQKGTTRLARVVNMRGDVDYLWQVRCYEAYSYLKKLRIHMESLSPYIRIYMMQKPMPIIYLASISLIDT</sequence>
<organism evidence="1">
    <name type="scientific">Solanum lycopersicum</name>
    <name type="common">Tomato</name>
    <name type="synonym">Lycopersicon esculentum</name>
    <dbReference type="NCBI Taxonomy" id="4081"/>
    <lineage>
        <taxon>Eukaryota</taxon>
        <taxon>Viridiplantae</taxon>
        <taxon>Streptophyta</taxon>
        <taxon>Embryophyta</taxon>
        <taxon>Tracheophyta</taxon>
        <taxon>Spermatophyta</taxon>
        <taxon>Magnoliopsida</taxon>
        <taxon>eudicotyledons</taxon>
        <taxon>Gunneridae</taxon>
        <taxon>Pentapetalae</taxon>
        <taxon>asterids</taxon>
        <taxon>lamiids</taxon>
        <taxon>Solanales</taxon>
        <taxon>Solanaceae</taxon>
        <taxon>Solanoideae</taxon>
        <taxon>Solaneae</taxon>
        <taxon>Solanum</taxon>
        <taxon>Solanum subgen. Lycopersicon</taxon>
    </lineage>
</organism>
<proteinExistence type="predicted"/>
<evidence type="ECO:0000313" key="1">
    <source>
        <dbReference type="EnsemblPlants" id="Solyc09g055885.1.1"/>
    </source>
</evidence>
<accession>A0A3Q7I1R4</accession>